<evidence type="ECO:0000313" key="1">
    <source>
        <dbReference type="EMBL" id="EDT03011.1"/>
    </source>
</evidence>
<protein>
    <recommendedName>
        <fullName evidence="3">Phytanoyl-CoA dioxygenase</fullName>
    </recommendedName>
</protein>
<reference evidence="1 2" key="1">
    <citation type="submission" date="2008-03" db="EMBL/GenBank/DDBJ databases">
        <title>Sequencing of the draft genome and assembly of Burkholderia ambifaria IOP40-10.</title>
        <authorList>
            <consortium name="US DOE Joint Genome Institute (JGI-PGF)"/>
            <person name="Copeland A."/>
            <person name="Lucas S."/>
            <person name="Lapidus A."/>
            <person name="Glavina del Rio T."/>
            <person name="Dalin E."/>
            <person name="Tice H."/>
            <person name="Bruce D."/>
            <person name="Goodwin L."/>
            <person name="Pitluck S."/>
            <person name="Larimer F."/>
            <person name="Land M.L."/>
            <person name="Hauser L."/>
            <person name="Tiedje J."/>
            <person name="Richardson P."/>
        </authorList>
    </citation>
    <scope>NUCLEOTIDE SEQUENCE [LARGE SCALE GENOMIC DNA]</scope>
    <source>
        <strain evidence="1 2">IOP40-10</strain>
    </source>
</reference>
<dbReference type="EMBL" id="ABLC01000088">
    <property type="protein sequence ID" value="EDT03011.1"/>
    <property type="molecule type" value="Genomic_DNA"/>
</dbReference>
<comment type="caution">
    <text evidence="1">The sequence shown here is derived from an EMBL/GenBank/DDBJ whole genome shotgun (WGS) entry which is preliminary data.</text>
</comment>
<dbReference type="InterPro" id="IPR008775">
    <property type="entry name" value="Phytyl_CoA_dOase-like"/>
</dbReference>
<sequence length="261" mass="30240">MRTAVIDIERLVYEFDINGYAVVKNALDQRLVSEINDFWQNNLQGHYLHDVNLNWSQNWRALIDIEPVYLILDRLFSSRFRLDHIFCADENFVSAGGKMHHQADMFEHGVFYFVKSNKIFNGLTGVMYALSDMSSNVSHFCCIPASHRANFAVPDEYRDPCSNPLIKHVFLAKGDALVFSEALVHGTYHVECSESRRAIFARYTNSYSYYRRPVEHADLSLLPSTPNHSKSRLQCIDRDKLTERQRRLVMEPAYARGKLPL</sequence>
<dbReference type="GO" id="GO:0016706">
    <property type="term" value="F:2-oxoglutarate-dependent dioxygenase activity"/>
    <property type="evidence" value="ECO:0007669"/>
    <property type="project" value="UniProtKB-ARBA"/>
</dbReference>
<dbReference type="SUPFAM" id="SSF51197">
    <property type="entry name" value="Clavaminate synthase-like"/>
    <property type="match status" value="1"/>
</dbReference>
<organism evidence="1 2">
    <name type="scientific">Burkholderia ambifaria IOP40-10</name>
    <dbReference type="NCBI Taxonomy" id="396596"/>
    <lineage>
        <taxon>Bacteria</taxon>
        <taxon>Pseudomonadati</taxon>
        <taxon>Pseudomonadota</taxon>
        <taxon>Betaproteobacteria</taxon>
        <taxon>Burkholderiales</taxon>
        <taxon>Burkholderiaceae</taxon>
        <taxon>Burkholderia</taxon>
        <taxon>Burkholderia cepacia complex</taxon>
    </lineage>
</organism>
<gene>
    <name evidence="1" type="ORF">BamIOP4010DRAFT_3459</name>
</gene>
<name>B1FHF0_9BURK</name>
<proteinExistence type="predicted"/>
<dbReference type="Proteomes" id="UP000005463">
    <property type="component" value="Unassembled WGS sequence"/>
</dbReference>
<dbReference type="PATRIC" id="fig|396596.7.peg.4151"/>
<dbReference type="Pfam" id="PF05721">
    <property type="entry name" value="PhyH"/>
    <property type="match status" value="1"/>
</dbReference>
<evidence type="ECO:0008006" key="3">
    <source>
        <dbReference type="Google" id="ProtNLM"/>
    </source>
</evidence>
<dbReference type="AlphaFoldDB" id="B1FHF0"/>
<evidence type="ECO:0000313" key="2">
    <source>
        <dbReference type="Proteomes" id="UP000005463"/>
    </source>
</evidence>
<accession>B1FHF0</accession>
<dbReference type="Gene3D" id="2.60.120.620">
    <property type="entry name" value="q2cbj1_9rhob like domain"/>
    <property type="match status" value="1"/>
</dbReference>